<dbReference type="InterPro" id="IPR002645">
    <property type="entry name" value="STAS_dom"/>
</dbReference>
<dbReference type="KEGG" id="cser:CCO03_03635"/>
<sequence length="102" mass="10960">MLVLPQMLKHEQATACLAMLTQAMRQEPPEVVVDCGALTQFDSSALAVLLELRRACLHDQKTLTLQACPERLSTLARVYGVLDLFAPVSGDAPAPQDAATLA</sequence>
<dbReference type="EMBL" id="CP021455">
    <property type="protein sequence ID" value="ARU03895.1"/>
    <property type="molecule type" value="Genomic_DNA"/>
</dbReference>
<feature type="domain" description="STAS" evidence="1">
    <location>
        <begin position="1"/>
        <end position="102"/>
    </location>
</feature>
<dbReference type="RefSeq" id="WP_087277394.1">
    <property type="nucleotide sequence ID" value="NZ_CP021455.1"/>
</dbReference>
<evidence type="ECO:0000313" key="3">
    <source>
        <dbReference type="Proteomes" id="UP000196138"/>
    </source>
</evidence>
<dbReference type="Gene3D" id="3.30.750.24">
    <property type="entry name" value="STAS domain"/>
    <property type="match status" value="1"/>
</dbReference>
<dbReference type="CDD" id="cd07043">
    <property type="entry name" value="STAS_anti-anti-sigma_factors"/>
    <property type="match status" value="1"/>
</dbReference>
<dbReference type="InterPro" id="IPR058548">
    <property type="entry name" value="MlaB-like_STAS"/>
</dbReference>
<evidence type="ECO:0000313" key="2">
    <source>
        <dbReference type="EMBL" id="ARU03895.1"/>
    </source>
</evidence>
<dbReference type="Pfam" id="PF13466">
    <property type="entry name" value="STAS_2"/>
    <property type="match status" value="1"/>
</dbReference>
<dbReference type="PROSITE" id="PS50801">
    <property type="entry name" value="STAS"/>
    <property type="match status" value="1"/>
</dbReference>
<dbReference type="AlphaFoldDB" id="A0A1Y0EJT5"/>
<accession>A0A1Y0EJT5</accession>
<dbReference type="PANTHER" id="PTHR35849:SF1">
    <property type="entry name" value="INTERMEMBRANE PHOSPHOLIPID TRANSPORT SYSTEM BINDING PROTEIN MLAB"/>
    <property type="match status" value="1"/>
</dbReference>
<gene>
    <name evidence="2" type="ORF">CCO03_03635</name>
</gene>
<organism evidence="2 3">
    <name type="scientific">Comamonas serinivorans</name>
    <dbReference type="NCBI Taxonomy" id="1082851"/>
    <lineage>
        <taxon>Bacteria</taxon>
        <taxon>Pseudomonadati</taxon>
        <taxon>Pseudomonadota</taxon>
        <taxon>Betaproteobacteria</taxon>
        <taxon>Burkholderiales</taxon>
        <taxon>Comamonadaceae</taxon>
        <taxon>Comamonas</taxon>
    </lineage>
</organism>
<evidence type="ECO:0000259" key="1">
    <source>
        <dbReference type="PROSITE" id="PS50801"/>
    </source>
</evidence>
<name>A0A1Y0EJT5_9BURK</name>
<keyword evidence="3" id="KW-1185">Reference proteome</keyword>
<dbReference type="SUPFAM" id="SSF52091">
    <property type="entry name" value="SpoIIaa-like"/>
    <property type="match status" value="1"/>
</dbReference>
<proteinExistence type="predicted"/>
<dbReference type="InterPro" id="IPR052746">
    <property type="entry name" value="MlaB_ABC_Transporter"/>
</dbReference>
<dbReference type="OrthoDB" id="9156744at2"/>
<dbReference type="Proteomes" id="UP000196138">
    <property type="component" value="Chromosome"/>
</dbReference>
<dbReference type="PANTHER" id="PTHR35849">
    <property type="entry name" value="BLR2341 PROTEIN"/>
    <property type="match status" value="1"/>
</dbReference>
<dbReference type="InterPro" id="IPR036513">
    <property type="entry name" value="STAS_dom_sf"/>
</dbReference>
<protein>
    <recommendedName>
        <fullName evidence="1">STAS domain-containing protein</fullName>
    </recommendedName>
</protein>
<reference evidence="2 3" key="1">
    <citation type="submission" date="2017-05" db="EMBL/GenBank/DDBJ databases">
        <authorList>
            <person name="Song R."/>
            <person name="Chenine A.L."/>
            <person name="Ruprecht R.M."/>
        </authorList>
    </citation>
    <scope>NUCLEOTIDE SEQUENCE [LARGE SCALE GENOMIC DNA]</scope>
    <source>
        <strain evidence="2 3">DSM 26136</strain>
    </source>
</reference>